<dbReference type="InterPro" id="IPR053199">
    <property type="entry name" value="cDPG_synthetase-like"/>
</dbReference>
<dbReference type="EMBL" id="KK102194">
    <property type="protein sequence ID" value="KIY98409.1"/>
    <property type="molecule type" value="Genomic_DNA"/>
</dbReference>
<reference evidence="1 2" key="1">
    <citation type="journal article" date="2013" name="BMC Genomics">
        <title>Reconstruction of the lipid metabolism for the microalga Monoraphidium neglectum from its genome sequence reveals characteristics suitable for biofuel production.</title>
        <authorList>
            <person name="Bogen C."/>
            <person name="Al-Dilaimi A."/>
            <person name="Albersmeier A."/>
            <person name="Wichmann J."/>
            <person name="Grundmann M."/>
            <person name="Rupp O."/>
            <person name="Lauersen K.J."/>
            <person name="Blifernez-Klassen O."/>
            <person name="Kalinowski J."/>
            <person name="Goesmann A."/>
            <person name="Mussgnug J.H."/>
            <person name="Kruse O."/>
        </authorList>
    </citation>
    <scope>NUCLEOTIDE SEQUENCE [LARGE SCALE GENOMIC DNA]</scope>
    <source>
        <strain evidence="1 2">SAG 48.87</strain>
    </source>
</reference>
<dbReference type="PANTHER" id="PTHR42869:SF1">
    <property type="entry name" value="SLL0572 PROTEIN"/>
    <property type="match status" value="1"/>
</dbReference>
<dbReference type="AlphaFoldDB" id="A0A0D2M4B6"/>
<sequence length="178" mass="19272">MAANGDPDIHVNWRDGYMRHEERVLILGAAGRDYHTFNTLFRGGGPRASDTVVGFTHAQIPHIASARYPAALAGPKYPEGLPIWPEAEVDDVIREQGVTQAILAYRQAKRIAPSSPALRHFDISYSEVMALAARVRSAGAAVVMLPWHAGMLRSAKPVVAVTATRTGCGKSQVRSCQT</sequence>
<evidence type="ECO:0000313" key="1">
    <source>
        <dbReference type="EMBL" id="KIY98409.1"/>
    </source>
</evidence>
<name>A0A0D2M4B6_9CHLO</name>
<dbReference type="GeneID" id="25742425"/>
<keyword evidence="2" id="KW-1185">Reference proteome</keyword>
<protein>
    <submittedName>
        <fullName evidence="1">Uncharacterized protein</fullName>
    </submittedName>
</protein>
<evidence type="ECO:0000313" key="2">
    <source>
        <dbReference type="Proteomes" id="UP000054498"/>
    </source>
</evidence>
<proteinExistence type="predicted"/>
<organism evidence="1 2">
    <name type="scientific">Monoraphidium neglectum</name>
    <dbReference type="NCBI Taxonomy" id="145388"/>
    <lineage>
        <taxon>Eukaryota</taxon>
        <taxon>Viridiplantae</taxon>
        <taxon>Chlorophyta</taxon>
        <taxon>core chlorophytes</taxon>
        <taxon>Chlorophyceae</taxon>
        <taxon>CS clade</taxon>
        <taxon>Sphaeropleales</taxon>
        <taxon>Selenastraceae</taxon>
        <taxon>Monoraphidium</taxon>
    </lineage>
</organism>
<dbReference type="PANTHER" id="PTHR42869">
    <property type="entry name" value="SLL0572 PROTEIN"/>
    <property type="match status" value="1"/>
</dbReference>
<accession>A0A0D2M4B6</accession>
<gene>
    <name evidence="1" type="ORF">MNEG_9550</name>
</gene>
<dbReference type="KEGG" id="mng:MNEG_9550"/>
<dbReference type="Proteomes" id="UP000054498">
    <property type="component" value="Unassembled WGS sequence"/>
</dbReference>
<dbReference type="RefSeq" id="XP_013897429.1">
    <property type="nucleotide sequence ID" value="XM_014041975.1"/>
</dbReference>
<dbReference type="OrthoDB" id="539846at2759"/>
<dbReference type="STRING" id="145388.A0A0D2M4B6"/>